<keyword evidence="3 10" id="KW-1134">Transmembrane beta strand</keyword>
<dbReference type="Proteomes" id="UP000520198">
    <property type="component" value="Unassembled WGS sequence"/>
</dbReference>
<keyword evidence="12" id="KW-1185">Reference proteome</keyword>
<evidence type="ECO:0000313" key="11">
    <source>
        <dbReference type="EMBL" id="NVD42568.1"/>
    </source>
</evidence>
<reference evidence="11 12" key="1">
    <citation type="submission" date="2020-06" db="EMBL/GenBank/DDBJ databases">
        <authorList>
            <person name="Grouzdev D.S."/>
        </authorList>
    </citation>
    <scope>NUCLEOTIDE SEQUENCE [LARGE SCALE GENOMIC DNA]</scope>
    <source>
        <strain evidence="11 12">HO-A22</strain>
    </source>
</reference>
<dbReference type="GO" id="GO:0015288">
    <property type="term" value="F:porin activity"/>
    <property type="evidence" value="ECO:0007669"/>
    <property type="project" value="UniProtKB-KW"/>
</dbReference>
<evidence type="ECO:0000256" key="4">
    <source>
        <dbReference type="ARBA" id="ARBA00022692"/>
    </source>
</evidence>
<evidence type="ECO:0000256" key="2">
    <source>
        <dbReference type="ARBA" id="ARBA00022448"/>
    </source>
</evidence>
<dbReference type="InterPro" id="IPR003684">
    <property type="entry name" value="Porin_alphabac"/>
</dbReference>
<dbReference type="EMBL" id="JABWDU010000010">
    <property type="protein sequence ID" value="NVD42568.1"/>
    <property type="molecule type" value="Genomic_DNA"/>
</dbReference>
<keyword evidence="4 10" id="KW-0812">Transmembrane</keyword>
<evidence type="ECO:0000256" key="5">
    <source>
        <dbReference type="ARBA" id="ARBA00022729"/>
    </source>
</evidence>
<accession>A0A7Y6QBF9</accession>
<keyword evidence="5 10" id="KW-0732">Signal</keyword>
<organism evidence="11 12">
    <name type="scientific">Ensifer oleiphilus</name>
    <dbReference type="NCBI Taxonomy" id="2742698"/>
    <lineage>
        <taxon>Bacteria</taxon>
        <taxon>Pseudomonadati</taxon>
        <taxon>Pseudomonadota</taxon>
        <taxon>Alphaproteobacteria</taxon>
        <taxon>Hyphomicrobiales</taxon>
        <taxon>Rhizobiaceae</taxon>
        <taxon>Sinorhizobium/Ensifer group</taxon>
        <taxon>Ensifer</taxon>
    </lineage>
</organism>
<dbReference type="AlphaFoldDB" id="A0A7Y6QBF9"/>
<name>A0A7Y6QBF9_9HYPH</name>
<dbReference type="RefSeq" id="WP_176355932.1">
    <property type="nucleotide sequence ID" value="NZ_JABWDU010000010.1"/>
</dbReference>
<evidence type="ECO:0000256" key="1">
    <source>
        <dbReference type="ARBA" id="ARBA00009521"/>
    </source>
</evidence>
<sequence length="357" mass="39247">MNKQTSATSPLLLKGAAAALCVMTGIQPAMASEAEPVEYLRVCDAYGNGFFYVPGTETCLKISGYLRHEVAAGDDVYWGGSLDGMPGKARATLRFDARNETEFGTLRSYVETRFEHKASGERTYISEALIEIAGFSVGIADSLFANWTWGAGNVIYDDVIYYSGDRTMQASYTHDFGGGFSAMVGAEEGNGSWELATVDASGVASREWFDLRADSIPHLLGGVKYEQDWGVLFGMAAYDTRYDAWALKARVNLEVTDALSLFVMAGYQSNPSQPNYYGSWYGDWAMWGGFSLEVSEKATVNTQIDFEEDGTWNAALNVSYEVAPGFKITPELDYTAFRGFRGHEDAFGGVVRFQRNF</sequence>
<evidence type="ECO:0000256" key="10">
    <source>
        <dbReference type="RuleBase" id="RU364005"/>
    </source>
</evidence>
<dbReference type="Pfam" id="PF02530">
    <property type="entry name" value="Porin_2"/>
    <property type="match status" value="1"/>
</dbReference>
<keyword evidence="8 10" id="KW-0472">Membrane</keyword>
<comment type="function">
    <text evidence="10">Forms passive diffusion pores that allow small molecular weight hydrophilic materials across the outer membrane.</text>
</comment>
<protein>
    <recommendedName>
        <fullName evidence="10">Porin</fullName>
    </recommendedName>
</protein>
<feature type="chain" id="PRO_5031600281" description="Porin" evidence="10">
    <location>
        <begin position="32"/>
        <end position="357"/>
    </location>
</feature>
<evidence type="ECO:0000256" key="7">
    <source>
        <dbReference type="ARBA" id="ARBA00023114"/>
    </source>
</evidence>
<evidence type="ECO:0000256" key="6">
    <source>
        <dbReference type="ARBA" id="ARBA00023065"/>
    </source>
</evidence>
<keyword evidence="6 10" id="KW-0406">Ion transport</keyword>
<keyword evidence="9 10" id="KW-0998">Cell outer membrane</keyword>
<comment type="similarity">
    <text evidence="1 10">Belongs to the alphaproteobacteria porin family.</text>
</comment>
<gene>
    <name evidence="11" type="ORF">HT585_27225</name>
</gene>
<dbReference type="SUPFAM" id="SSF56935">
    <property type="entry name" value="Porins"/>
    <property type="match status" value="1"/>
</dbReference>
<comment type="subcellular location">
    <subcellularLocation>
        <location evidence="10">Cell outer membrane</location>
        <topology evidence="10">Multi-pass membrane protein</topology>
    </subcellularLocation>
</comment>
<keyword evidence="7 10" id="KW-0626">Porin</keyword>
<dbReference type="GO" id="GO:0006811">
    <property type="term" value="P:monoatomic ion transport"/>
    <property type="evidence" value="ECO:0007669"/>
    <property type="project" value="UniProtKB-KW"/>
</dbReference>
<keyword evidence="2 10" id="KW-0813">Transport</keyword>
<comment type="domain">
    <text evidence="10">Consists of 16-stranded beta-barrel sheets, with large surface-exposed loops, that form a transmembrane pore at the center of each barrel. The pore is partially ocluded by a peptide loop that folds into the pore lumen.</text>
</comment>
<evidence type="ECO:0000256" key="9">
    <source>
        <dbReference type="ARBA" id="ARBA00023237"/>
    </source>
</evidence>
<feature type="signal peptide" evidence="10">
    <location>
        <begin position="1"/>
        <end position="31"/>
    </location>
</feature>
<comment type="caution">
    <text evidence="11">The sequence shown here is derived from an EMBL/GenBank/DDBJ whole genome shotgun (WGS) entry which is preliminary data.</text>
</comment>
<dbReference type="Gene3D" id="2.40.170.20">
    <property type="entry name" value="TonB-dependent receptor, beta-barrel domain"/>
    <property type="match status" value="1"/>
</dbReference>
<dbReference type="InterPro" id="IPR036942">
    <property type="entry name" value="Beta-barrel_TonB_sf"/>
</dbReference>
<proteinExistence type="inferred from homology"/>
<evidence type="ECO:0000313" key="12">
    <source>
        <dbReference type="Proteomes" id="UP000520198"/>
    </source>
</evidence>
<dbReference type="GO" id="GO:0009279">
    <property type="term" value="C:cell outer membrane"/>
    <property type="evidence" value="ECO:0007669"/>
    <property type="project" value="UniProtKB-SubCell"/>
</dbReference>
<evidence type="ECO:0000256" key="3">
    <source>
        <dbReference type="ARBA" id="ARBA00022452"/>
    </source>
</evidence>
<dbReference type="GO" id="GO:0046930">
    <property type="term" value="C:pore complex"/>
    <property type="evidence" value="ECO:0007669"/>
    <property type="project" value="UniProtKB-KW"/>
</dbReference>
<evidence type="ECO:0000256" key="8">
    <source>
        <dbReference type="ARBA" id="ARBA00023136"/>
    </source>
</evidence>